<evidence type="ECO:0000313" key="2">
    <source>
        <dbReference type="EMBL" id="SDZ49704.1"/>
    </source>
</evidence>
<feature type="signal peptide" evidence="1">
    <location>
        <begin position="1"/>
        <end position="29"/>
    </location>
</feature>
<dbReference type="OrthoDB" id="3690585at2"/>
<reference evidence="3" key="1">
    <citation type="submission" date="2016-10" db="EMBL/GenBank/DDBJ databases">
        <authorList>
            <person name="Varghese N."/>
            <person name="Submissions S."/>
        </authorList>
    </citation>
    <scope>NUCLEOTIDE SEQUENCE [LARGE SCALE GENOMIC DNA]</scope>
    <source>
        <strain evidence="3">CGMCC 4.3530</strain>
    </source>
</reference>
<evidence type="ECO:0000256" key="1">
    <source>
        <dbReference type="SAM" id="SignalP"/>
    </source>
</evidence>
<dbReference type="AlphaFoldDB" id="A0A1H3THH8"/>
<dbReference type="RefSeq" id="WP_143061321.1">
    <property type="nucleotide sequence ID" value="NZ_FNOK01000083.1"/>
</dbReference>
<proteinExistence type="predicted"/>
<keyword evidence="3" id="KW-1185">Reference proteome</keyword>
<protein>
    <submittedName>
        <fullName evidence="2">Uncharacterized protein</fullName>
    </submittedName>
</protein>
<dbReference type="EMBL" id="FNOK01000083">
    <property type="protein sequence ID" value="SDZ49704.1"/>
    <property type="molecule type" value="Genomic_DNA"/>
</dbReference>
<gene>
    <name evidence="2" type="ORF">SAMN05216215_108323</name>
</gene>
<organism evidence="2 3">
    <name type="scientific">Saccharopolyspora shandongensis</name>
    <dbReference type="NCBI Taxonomy" id="418495"/>
    <lineage>
        <taxon>Bacteria</taxon>
        <taxon>Bacillati</taxon>
        <taxon>Actinomycetota</taxon>
        <taxon>Actinomycetes</taxon>
        <taxon>Pseudonocardiales</taxon>
        <taxon>Pseudonocardiaceae</taxon>
        <taxon>Saccharopolyspora</taxon>
    </lineage>
</organism>
<accession>A0A1H3THH8</accession>
<evidence type="ECO:0000313" key="3">
    <source>
        <dbReference type="Proteomes" id="UP000199529"/>
    </source>
</evidence>
<keyword evidence="1" id="KW-0732">Signal</keyword>
<name>A0A1H3THH8_9PSEU</name>
<sequence length="118" mass="11956">MGFTFGKREMIVGLLAAGALAGTGGIAAAAPAENVPELRISSADYALEYTVVNGNGDGFSAVLEPNSTRERQAEGFTTVRFSVNGKVVNAYGPLEAGRTLVCNAGGTAAAPNVECAFA</sequence>
<feature type="chain" id="PRO_5011788176" evidence="1">
    <location>
        <begin position="30"/>
        <end position="118"/>
    </location>
</feature>
<dbReference type="Proteomes" id="UP000199529">
    <property type="component" value="Unassembled WGS sequence"/>
</dbReference>